<reference evidence="1 2" key="1">
    <citation type="submission" date="2024-03" db="EMBL/GenBank/DDBJ databases">
        <title>The genome assembly and annotation of the cricket Gryllus longicercus Weissman &amp; Gray.</title>
        <authorList>
            <person name="Szrajer S."/>
            <person name="Gray D."/>
            <person name="Ylla G."/>
        </authorList>
    </citation>
    <scope>NUCLEOTIDE SEQUENCE [LARGE SCALE GENOMIC DNA]</scope>
    <source>
        <strain evidence="1">DAG 2021-001</strain>
        <tissue evidence="1">Whole body minus gut</tissue>
    </source>
</reference>
<dbReference type="AlphaFoldDB" id="A0AAN9VHQ5"/>
<protein>
    <submittedName>
        <fullName evidence="1">Uncharacterized protein</fullName>
    </submittedName>
</protein>
<name>A0AAN9VHQ5_9ORTH</name>
<organism evidence="1 2">
    <name type="scientific">Gryllus longicercus</name>
    <dbReference type="NCBI Taxonomy" id="2509291"/>
    <lineage>
        <taxon>Eukaryota</taxon>
        <taxon>Metazoa</taxon>
        <taxon>Ecdysozoa</taxon>
        <taxon>Arthropoda</taxon>
        <taxon>Hexapoda</taxon>
        <taxon>Insecta</taxon>
        <taxon>Pterygota</taxon>
        <taxon>Neoptera</taxon>
        <taxon>Polyneoptera</taxon>
        <taxon>Orthoptera</taxon>
        <taxon>Ensifera</taxon>
        <taxon>Gryllidea</taxon>
        <taxon>Grylloidea</taxon>
        <taxon>Gryllidae</taxon>
        <taxon>Gryllinae</taxon>
        <taxon>Gryllus</taxon>
    </lineage>
</organism>
<sequence>MDSFENMSYMFAEFWTPVRQKNERVKLKVPKWDKCRSKSDSNSPFPDTHFDTQTRKFTKVSENAFQRERQENSVGRSASRPRTPLQVLFKSVEVTKANGQKTAPRICITEHFTKTESLNVNLCAERTPVSSRSRNLPSWSSSYTPRSTLINKPIGNKTNIKKKFIVYDENCATTSKENNEQSSLSNNLIQDLNLLKNYFDENSQQEIVLSSYQGKNKENVNNCASTPCKTQSFCQSQRSDRKMISTTMNTEGPDTLPLVEKIGAPFWGADERSIEDLLSLEDIFRSANIWDIKENYNYHCCSNGTDSLFESCPEFQMMQEPSLLMDLEPTTIEVPWNEI</sequence>
<proteinExistence type="predicted"/>
<evidence type="ECO:0000313" key="2">
    <source>
        <dbReference type="Proteomes" id="UP001378592"/>
    </source>
</evidence>
<dbReference type="EMBL" id="JAZDUA010000185">
    <property type="protein sequence ID" value="KAK7865159.1"/>
    <property type="molecule type" value="Genomic_DNA"/>
</dbReference>
<gene>
    <name evidence="1" type="ORF">R5R35_002220</name>
</gene>
<dbReference type="Proteomes" id="UP001378592">
    <property type="component" value="Unassembled WGS sequence"/>
</dbReference>
<evidence type="ECO:0000313" key="1">
    <source>
        <dbReference type="EMBL" id="KAK7865159.1"/>
    </source>
</evidence>
<comment type="caution">
    <text evidence="1">The sequence shown here is derived from an EMBL/GenBank/DDBJ whole genome shotgun (WGS) entry which is preliminary data.</text>
</comment>
<keyword evidence="2" id="KW-1185">Reference proteome</keyword>
<accession>A0AAN9VHQ5</accession>